<name>A0A8R1DGW0_CAEJA</name>
<dbReference type="PANTHER" id="PTHR34174:SF1">
    <property type="entry name" value="CENTRIOLAR AND CILIOGENESIS-ASSOCIATED PROTEIN HYLS1"/>
    <property type="match status" value="1"/>
</dbReference>
<dbReference type="InterPro" id="IPR052319">
    <property type="entry name" value="Centriolar_ciliogenesis_assoc"/>
</dbReference>
<dbReference type="GO" id="GO:0097730">
    <property type="term" value="C:non-motile cilium"/>
    <property type="evidence" value="ECO:0007669"/>
    <property type="project" value="TreeGrafter"/>
</dbReference>
<reference evidence="3" key="1">
    <citation type="submission" date="2010-08" db="EMBL/GenBank/DDBJ databases">
        <authorList>
            <consortium name="Caenorhabditis japonica Sequencing Consortium"/>
            <person name="Wilson R.K."/>
        </authorList>
    </citation>
    <scope>NUCLEOTIDE SEQUENCE [LARGE SCALE GENOMIC DNA]</scope>
    <source>
        <strain evidence="3">DF5081</strain>
    </source>
</reference>
<evidence type="ECO:0000313" key="3">
    <source>
        <dbReference type="Proteomes" id="UP000005237"/>
    </source>
</evidence>
<evidence type="ECO:0000313" key="2">
    <source>
        <dbReference type="EnsemblMetazoa" id="CJA01903.1"/>
    </source>
</evidence>
<feature type="compositionally biased region" description="Acidic residues" evidence="1">
    <location>
        <begin position="159"/>
        <end position="175"/>
    </location>
</feature>
<keyword evidence="3" id="KW-1185">Reference proteome</keyword>
<proteinExistence type="predicted"/>
<dbReference type="GO" id="GO:0005814">
    <property type="term" value="C:centriole"/>
    <property type="evidence" value="ECO:0007669"/>
    <property type="project" value="TreeGrafter"/>
</dbReference>
<dbReference type="GO" id="GO:0060271">
    <property type="term" value="P:cilium assembly"/>
    <property type="evidence" value="ECO:0007669"/>
    <property type="project" value="TreeGrafter"/>
</dbReference>
<dbReference type="EnsemblMetazoa" id="CJA01903.1">
    <property type="protein sequence ID" value="CJA01903.1"/>
    <property type="gene ID" value="WBGene00121107"/>
</dbReference>
<dbReference type="Proteomes" id="UP000005237">
    <property type="component" value="Unassembled WGS sequence"/>
</dbReference>
<protein>
    <submittedName>
        <fullName evidence="2">Uncharacterized protein</fullName>
    </submittedName>
</protein>
<evidence type="ECO:0000256" key="1">
    <source>
        <dbReference type="SAM" id="MobiDB-lite"/>
    </source>
</evidence>
<organism evidence="2 3">
    <name type="scientific">Caenorhabditis japonica</name>
    <dbReference type="NCBI Taxonomy" id="281687"/>
    <lineage>
        <taxon>Eukaryota</taxon>
        <taxon>Metazoa</taxon>
        <taxon>Ecdysozoa</taxon>
        <taxon>Nematoda</taxon>
        <taxon>Chromadorea</taxon>
        <taxon>Rhabditida</taxon>
        <taxon>Rhabditina</taxon>
        <taxon>Rhabditomorpha</taxon>
        <taxon>Rhabditoidea</taxon>
        <taxon>Rhabditidae</taxon>
        <taxon>Peloderinae</taxon>
        <taxon>Caenorhabditis</taxon>
    </lineage>
</organism>
<accession>A0A8R1DGW0</accession>
<dbReference type="AlphaFoldDB" id="A0A8R1DGW0"/>
<sequence>MASNLLENELEDILNQMGQHVETQAQLHMLKGEIERYLAEEPYMSSDDDELTNQDVLNGSLFASLSIDPAAQFLRRQQVAQEAIQSPIISRRRRGKHSEYENVEFPDDGGDESFDEYPEAKSLINQAYQTIGRVYNTCRDTAGFLDNASVPSESRDEQETIYDEDENEDVVDEENSVSAQSEALAPPQVIVDPSVRPVLSPKPGRAPFKFDPVTRYHLYK</sequence>
<dbReference type="PANTHER" id="PTHR34174">
    <property type="entry name" value="HYDROLETHALUS SYNDROME PROTEIN 1"/>
    <property type="match status" value="1"/>
</dbReference>
<reference evidence="2" key="2">
    <citation type="submission" date="2022-06" db="UniProtKB">
        <authorList>
            <consortium name="EnsemblMetazoa"/>
        </authorList>
    </citation>
    <scope>IDENTIFICATION</scope>
    <source>
        <strain evidence="2">DF5081</strain>
    </source>
</reference>
<feature type="region of interest" description="Disordered" evidence="1">
    <location>
        <begin position="146"/>
        <end position="189"/>
    </location>
</feature>